<dbReference type="AlphaFoldDB" id="A0AAD5MWB9"/>
<proteinExistence type="predicted"/>
<organism evidence="1 2">
    <name type="scientific">Parelaphostrongylus tenuis</name>
    <name type="common">Meningeal worm</name>
    <dbReference type="NCBI Taxonomy" id="148309"/>
    <lineage>
        <taxon>Eukaryota</taxon>
        <taxon>Metazoa</taxon>
        <taxon>Ecdysozoa</taxon>
        <taxon>Nematoda</taxon>
        <taxon>Chromadorea</taxon>
        <taxon>Rhabditida</taxon>
        <taxon>Rhabditina</taxon>
        <taxon>Rhabditomorpha</taxon>
        <taxon>Strongyloidea</taxon>
        <taxon>Metastrongylidae</taxon>
        <taxon>Parelaphostrongylus</taxon>
    </lineage>
</organism>
<name>A0AAD5MWB9_PARTN</name>
<comment type="caution">
    <text evidence="1">The sequence shown here is derived from an EMBL/GenBank/DDBJ whole genome shotgun (WGS) entry which is preliminary data.</text>
</comment>
<feature type="non-terminal residue" evidence="1">
    <location>
        <position position="71"/>
    </location>
</feature>
<protein>
    <submittedName>
        <fullName evidence="1">Uncharacterized protein</fullName>
    </submittedName>
</protein>
<dbReference type="EMBL" id="JAHQIW010005355">
    <property type="protein sequence ID" value="KAJ1365750.1"/>
    <property type="molecule type" value="Genomic_DNA"/>
</dbReference>
<gene>
    <name evidence="1" type="ORF">KIN20_026174</name>
</gene>
<accession>A0AAD5MWB9</accession>
<evidence type="ECO:0000313" key="2">
    <source>
        <dbReference type="Proteomes" id="UP001196413"/>
    </source>
</evidence>
<keyword evidence="2" id="KW-1185">Reference proteome</keyword>
<sequence>LKKRCVMLKISIENNFADMNKRIMTEKNLELAELCGPQVESKPTANAFTYKGVTIAMCQSNKLITEVLTAD</sequence>
<dbReference type="Proteomes" id="UP001196413">
    <property type="component" value="Unassembled WGS sequence"/>
</dbReference>
<reference evidence="1" key="1">
    <citation type="submission" date="2021-06" db="EMBL/GenBank/DDBJ databases">
        <title>Parelaphostrongylus tenuis whole genome reference sequence.</title>
        <authorList>
            <person name="Garwood T.J."/>
            <person name="Larsen P.A."/>
            <person name="Fountain-Jones N.M."/>
            <person name="Garbe J.R."/>
            <person name="Macchietto M.G."/>
            <person name="Kania S.A."/>
            <person name="Gerhold R.W."/>
            <person name="Richards J.E."/>
            <person name="Wolf T.M."/>
        </authorList>
    </citation>
    <scope>NUCLEOTIDE SEQUENCE</scope>
    <source>
        <strain evidence="1">MNPRO001-30</strain>
        <tissue evidence="1">Meninges</tissue>
    </source>
</reference>
<evidence type="ECO:0000313" key="1">
    <source>
        <dbReference type="EMBL" id="KAJ1365750.1"/>
    </source>
</evidence>